<dbReference type="EMBL" id="CAJNRG010016352">
    <property type="protein sequence ID" value="CAF2198543.1"/>
    <property type="molecule type" value="Genomic_DNA"/>
</dbReference>
<dbReference type="Proteomes" id="UP000663887">
    <property type="component" value="Unassembled WGS sequence"/>
</dbReference>
<accession>A0A820M2Y7</accession>
<dbReference type="AlphaFoldDB" id="A0A820M2Y7"/>
<gene>
    <name evidence="2" type="ORF">UXM345_LOCUS36757</name>
    <name evidence="1" type="ORF">XDN619_LOCUS32658</name>
</gene>
<evidence type="ECO:0000313" key="1">
    <source>
        <dbReference type="EMBL" id="CAF2198543.1"/>
    </source>
</evidence>
<feature type="non-terminal residue" evidence="2">
    <location>
        <position position="40"/>
    </location>
</feature>
<dbReference type="EMBL" id="CAJOBF010017985">
    <property type="protein sequence ID" value="CAF4366443.1"/>
    <property type="molecule type" value="Genomic_DNA"/>
</dbReference>
<evidence type="ECO:0000313" key="2">
    <source>
        <dbReference type="EMBL" id="CAF4366443.1"/>
    </source>
</evidence>
<organism evidence="2 3">
    <name type="scientific">Rotaria magnacalcarata</name>
    <dbReference type="NCBI Taxonomy" id="392030"/>
    <lineage>
        <taxon>Eukaryota</taxon>
        <taxon>Metazoa</taxon>
        <taxon>Spiralia</taxon>
        <taxon>Gnathifera</taxon>
        <taxon>Rotifera</taxon>
        <taxon>Eurotatoria</taxon>
        <taxon>Bdelloidea</taxon>
        <taxon>Philodinida</taxon>
        <taxon>Philodinidae</taxon>
        <taxon>Rotaria</taxon>
    </lineage>
</organism>
<protein>
    <submittedName>
        <fullName evidence="2">Uncharacterized protein</fullName>
    </submittedName>
</protein>
<proteinExistence type="predicted"/>
<name>A0A820M2Y7_9BILA</name>
<sequence length="40" mass="4705">MFDLNGMYNCQNDQVWAVDRAEADKNGDVKQKQKFPQKIM</sequence>
<dbReference type="Proteomes" id="UP000663842">
    <property type="component" value="Unassembled WGS sequence"/>
</dbReference>
<reference evidence="2" key="1">
    <citation type="submission" date="2021-02" db="EMBL/GenBank/DDBJ databases">
        <authorList>
            <person name="Nowell W R."/>
        </authorList>
    </citation>
    <scope>NUCLEOTIDE SEQUENCE</scope>
</reference>
<evidence type="ECO:0000313" key="3">
    <source>
        <dbReference type="Proteomes" id="UP000663842"/>
    </source>
</evidence>
<comment type="caution">
    <text evidence="2">The sequence shown here is derived from an EMBL/GenBank/DDBJ whole genome shotgun (WGS) entry which is preliminary data.</text>
</comment>